<dbReference type="Gene3D" id="3.40.50.300">
    <property type="entry name" value="P-loop containing nucleotide triphosphate hydrolases"/>
    <property type="match status" value="2"/>
</dbReference>
<feature type="region of interest" description="Disordered" evidence="9">
    <location>
        <begin position="142"/>
        <end position="168"/>
    </location>
</feature>
<evidence type="ECO:0000256" key="5">
    <source>
        <dbReference type="ARBA" id="ARBA00023186"/>
    </source>
</evidence>
<gene>
    <name evidence="11" type="ORF">DFR34_13817</name>
</gene>
<dbReference type="InterPro" id="IPR028299">
    <property type="entry name" value="ClpA/B_CS2"/>
</dbReference>
<dbReference type="Pfam" id="PF10431">
    <property type="entry name" value="ClpB_D2-small"/>
    <property type="match status" value="1"/>
</dbReference>
<comment type="caution">
    <text evidence="11">The sequence shown here is derived from an EMBL/GenBank/DDBJ whole genome shotgun (WGS) entry which is preliminary data.</text>
</comment>
<dbReference type="FunFam" id="1.10.8.60:FF:000011">
    <property type="entry name" value="ATP-dependent Clp protease ATP-binding subunit"/>
    <property type="match status" value="1"/>
</dbReference>
<keyword evidence="11" id="KW-0645">Protease</keyword>
<dbReference type="InterPro" id="IPR004176">
    <property type="entry name" value="Clp_R_N"/>
</dbReference>
<dbReference type="SUPFAM" id="SSF81923">
    <property type="entry name" value="Double Clp-N motif"/>
    <property type="match status" value="1"/>
</dbReference>
<keyword evidence="3 8" id="KW-0547">Nucleotide-binding</keyword>
<dbReference type="GO" id="GO:0034605">
    <property type="term" value="P:cellular response to heat"/>
    <property type="evidence" value="ECO:0007669"/>
    <property type="project" value="TreeGrafter"/>
</dbReference>
<dbReference type="Pfam" id="PF02861">
    <property type="entry name" value="Clp_N"/>
    <property type="match status" value="1"/>
</dbReference>
<keyword evidence="5 8" id="KW-0143">Chaperone</keyword>
<keyword evidence="4 8" id="KW-0067">ATP-binding</keyword>
<dbReference type="RefSeq" id="WP_110392227.1">
    <property type="nucleotide sequence ID" value="NZ_QJKI01000038.1"/>
</dbReference>
<dbReference type="SMART" id="SM01086">
    <property type="entry name" value="ClpB_D2-small"/>
    <property type="match status" value="1"/>
</dbReference>
<keyword evidence="2 7" id="KW-0677">Repeat</keyword>
<feature type="domain" description="Clp R" evidence="10">
    <location>
        <begin position="1"/>
        <end position="144"/>
    </location>
</feature>
<comment type="function">
    <text evidence="6">Part of a stress-induced multi-chaperone system, it is involved in the recovery of the cell from heat-induced damage, in cooperation with DnaK, DnaJ and GrpE. Acts before DnaK, in the processing of protein aggregates. Protein binding stimulates the ATPase activity; ATP hydrolysis unfolds the denatured protein aggregates, which probably helps expose new hydrophobic binding sites on the surface of ClpB-bound aggregates, contributing to the solubilization and refolding of denatured protein aggregates by DnaK.</text>
</comment>
<dbReference type="FunFam" id="3.40.50.300:FF:000025">
    <property type="entry name" value="ATP-dependent Clp protease subunit"/>
    <property type="match status" value="1"/>
</dbReference>
<dbReference type="NCBIfam" id="TIGR02639">
    <property type="entry name" value="ClpA"/>
    <property type="match status" value="1"/>
</dbReference>
<dbReference type="InterPro" id="IPR041546">
    <property type="entry name" value="ClpA/ClpB_AAA_lid"/>
</dbReference>
<dbReference type="GO" id="GO:0016887">
    <property type="term" value="F:ATP hydrolysis activity"/>
    <property type="evidence" value="ECO:0007669"/>
    <property type="project" value="InterPro"/>
</dbReference>
<accession>A0A318KQL8</accession>
<dbReference type="Gene3D" id="1.10.1780.10">
    <property type="entry name" value="Clp, N-terminal domain"/>
    <property type="match status" value="1"/>
</dbReference>
<protein>
    <submittedName>
        <fullName evidence="11">ATP-dependent Clp protease ATP-binding subunit ClpA</fullName>
    </submittedName>
</protein>
<dbReference type="InterPro" id="IPR036628">
    <property type="entry name" value="Clp_N_dom_sf"/>
</dbReference>
<dbReference type="InterPro" id="IPR003959">
    <property type="entry name" value="ATPase_AAA_core"/>
</dbReference>
<evidence type="ECO:0000256" key="4">
    <source>
        <dbReference type="ARBA" id="ARBA00022840"/>
    </source>
</evidence>
<evidence type="ECO:0000313" key="11">
    <source>
        <dbReference type="EMBL" id="PXX73713.1"/>
    </source>
</evidence>
<dbReference type="PANTHER" id="PTHR11638">
    <property type="entry name" value="ATP-DEPENDENT CLP PROTEASE"/>
    <property type="match status" value="1"/>
</dbReference>
<dbReference type="InterPro" id="IPR013461">
    <property type="entry name" value="ClpA"/>
</dbReference>
<dbReference type="GO" id="GO:0005524">
    <property type="term" value="F:ATP binding"/>
    <property type="evidence" value="ECO:0007669"/>
    <property type="project" value="UniProtKB-KW"/>
</dbReference>
<dbReference type="PROSITE" id="PS51903">
    <property type="entry name" value="CLP_R"/>
    <property type="match status" value="1"/>
</dbReference>
<dbReference type="Proteomes" id="UP000247555">
    <property type="component" value="Unassembled WGS sequence"/>
</dbReference>
<sequence length="764" mass="83717">MIAQELEVSLHMAFMDARQKRHEFISVEHLLLAMLDNPSAADVLRACGANLDQLRKNLSEFIEQHTPLVSGTDEVETQPTLGFQRVIQRAILHVQSSGKKEVTGANILVAIFGEKDSHAVYYLHQQNISRLDVVNYISHGISKQKSGEQPPRSSGEESGDEQETAGHGGALENYTQNLNQQATAGKIDPLIGRDHELERVIQILCRRRKNNPLLVGEAGVGKTAIAEGLARRIVRGEVPDVLADATVYSLDMGSLLAGTKYRGDFEQRLKSVIKQLTEDKHAILFIDEIHTLIGAGAASGGTLDASNLLKPALSNGSLRCIGATTYNEFRGIFEKDNALSRRFQKIDVAEPTVEQTVEILKGLKSRFEAHHGVKYTAAALTTAAELAARYINDRHLPDKAIDVIDEAGAAQKILPKSRQKKVINKTEIEDIITKIARIPAKTVSNDDRSALKTLDRDLKNVVFGQDAAIDALAAAIKMSRSGLGNPAKPIGSFLFSGPTGVGKTEVAKQLAYTLGVELLRFDMSEYMERHAVSRLIGAPPGYVGFEQGGLLTEQVTKHPYAVLLLDEIEKAHPDIFNVLLQVMDHGTLTDNNGRKADFRNVVIIMTTNAGAESLSKSSIGFTSSKASGDEMADIKRLFTPEFRNRLDAIISFKMLDEAIILRVVDKFLMQLEAQLNEKKVEIHFTDALKSHLAKHGFDPQMGARPMARLIQDTIRKALADELLFGRLADGGEVTVDMDEHDKVKLEFAAKESNAKDKGSAPIPA</sequence>
<comment type="similarity">
    <text evidence="1 8">Belongs to the ClpA/ClpB family.</text>
</comment>
<evidence type="ECO:0000256" key="1">
    <source>
        <dbReference type="ARBA" id="ARBA00008675"/>
    </source>
</evidence>
<evidence type="ECO:0000256" key="9">
    <source>
        <dbReference type="SAM" id="MobiDB-lite"/>
    </source>
</evidence>
<dbReference type="CDD" id="cd00009">
    <property type="entry name" value="AAA"/>
    <property type="match status" value="1"/>
</dbReference>
<evidence type="ECO:0000256" key="3">
    <source>
        <dbReference type="ARBA" id="ARBA00022741"/>
    </source>
</evidence>
<dbReference type="InterPro" id="IPR027417">
    <property type="entry name" value="P-loop_NTPase"/>
</dbReference>
<dbReference type="GO" id="GO:0006508">
    <property type="term" value="P:proteolysis"/>
    <property type="evidence" value="ECO:0007669"/>
    <property type="project" value="UniProtKB-KW"/>
</dbReference>
<evidence type="ECO:0000256" key="2">
    <source>
        <dbReference type="ARBA" id="ARBA00022737"/>
    </source>
</evidence>
<dbReference type="FunFam" id="3.40.50.300:FF:000010">
    <property type="entry name" value="Chaperone clpB 1, putative"/>
    <property type="match status" value="1"/>
</dbReference>
<evidence type="ECO:0000259" key="10">
    <source>
        <dbReference type="PROSITE" id="PS51903"/>
    </source>
</evidence>
<dbReference type="SMART" id="SM00382">
    <property type="entry name" value="AAA"/>
    <property type="match status" value="2"/>
</dbReference>
<organism evidence="11 12">
    <name type="scientific">Rivihabitans pingtungensis</name>
    <dbReference type="NCBI Taxonomy" id="1054498"/>
    <lineage>
        <taxon>Bacteria</taxon>
        <taxon>Pseudomonadati</taxon>
        <taxon>Pseudomonadota</taxon>
        <taxon>Betaproteobacteria</taxon>
        <taxon>Neisseriales</taxon>
        <taxon>Aquaspirillaceae</taxon>
        <taxon>Rivihabitans</taxon>
    </lineage>
</organism>
<dbReference type="PRINTS" id="PR00300">
    <property type="entry name" value="CLPPROTEASEA"/>
</dbReference>
<name>A0A318KQL8_9NEIS</name>
<dbReference type="Gene3D" id="1.10.8.60">
    <property type="match status" value="2"/>
</dbReference>
<dbReference type="EMBL" id="QJKI01000038">
    <property type="protein sequence ID" value="PXX73713.1"/>
    <property type="molecule type" value="Genomic_DNA"/>
</dbReference>
<dbReference type="Pfam" id="PF17871">
    <property type="entry name" value="AAA_lid_9"/>
    <property type="match status" value="1"/>
</dbReference>
<dbReference type="Pfam" id="PF07724">
    <property type="entry name" value="AAA_2"/>
    <property type="match status" value="1"/>
</dbReference>
<dbReference type="InterPro" id="IPR003593">
    <property type="entry name" value="AAA+_ATPase"/>
</dbReference>
<dbReference type="InterPro" id="IPR050130">
    <property type="entry name" value="ClpA_ClpB"/>
</dbReference>
<evidence type="ECO:0000256" key="7">
    <source>
        <dbReference type="PROSITE-ProRule" id="PRU01251"/>
    </source>
</evidence>
<evidence type="ECO:0000313" key="12">
    <source>
        <dbReference type="Proteomes" id="UP000247555"/>
    </source>
</evidence>
<proteinExistence type="inferred from homology"/>
<dbReference type="InterPro" id="IPR018368">
    <property type="entry name" value="ClpA/B_CS1"/>
</dbReference>
<dbReference type="PANTHER" id="PTHR11638:SF111">
    <property type="entry name" value="ATP-DEPENDENT CLP PROTEASE ATP-BINDING SUBUNIT CLPA"/>
    <property type="match status" value="1"/>
</dbReference>
<keyword evidence="12" id="KW-1185">Reference proteome</keyword>
<dbReference type="GO" id="GO:0005737">
    <property type="term" value="C:cytoplasm"/>
    <property type="evidence" value="ECO:0007669"/>
    <property type="project" value="TreeGrafter"/>
</dbReference>
<dbReference type="GO" id="GO:0043335">
    <property type="term" value="P:protein unfolding"/>
    <property type="evidence" value="ECO:0007669"/>
    <property type="project" value="InterPro"/>
</dbReference>
<dbReference type="AlphaFoldDB" id="A0A318KQL8"/>
<evidence type="ECO:0000256" key="8">
    <source>
        <dbReference type="RuleBase" id="RU004432"/>
    </source>
</evidence>
<dbReference type="InterPro" id="IPR001270">
    <property type="entry name" value="ClpA/B"/>
</dbReference>
<dbReference type="CDD" id="cd19499">
    <property type="entry name" value="RecA-like_ClpB_Hsp104-like"/>
    <property type="match status" value="1"/>
</dbReference>
<evidence type="ECO:0000256" key="6">
    <source>
        <dbReference type="ARBA" id="ARBA00025613"/>
    </source>
</evidence>
<keyword evidence="11" id="KW-0378">Hydrolase</keyword>
<dbReference type="GO" id="GO:0008233">
    <property type="term" value="F:peptidase activity"/>
    <property type="evidence" value="ECO:0007669"/>
    <property type="project" value="UniProtKB-KW"/>
</dbReference>
<dbReference type="PROSITE" id="PS00870">
    <property type="entry name" value="CLPAB_1"/>
    <property type="match status" value="1"/>
</dbReference>
<dbReference type="PROSITE" id="PS00871">
    <property type="entry name" value="CLPAB_2"/>
    <property type="match status" value="1"/>
</dbReference>
<dbReference type="OrthoDB" id="9803641at2"/>
<reference evidence="11 12" key="1">
    <citation type="submission" date="2018-05" db="EMBL/GenBank/DDBJ databases">
        <title>Genomic Encyclopedia of Type Strains, Phase IV (KMG-IV): sequencing the most valuable type-strain genomes for metagenomic binning, comparative biology and taxonomic classification.</title>
        <authorList>
            <person name="Goeker M."/>
        </authorList>
    </citation>
    <scope>NUCLEOTIDE SEQUENCE [LARGE SCALE GENOMIC DNA]</scope>
    <source>
        <strain evidence="11 12">DSM 29661</strain>
    </source>
</reference>
<dbReference type="SUPFAM" id="SSF52540">
    <property type="entry name" value="P-loop containing nucleoside triphosphate hydrolases"/>
    <property type="match status" value="2"/>
</dbReference>
<dbReference type="Pfam" id="PF00004">
    <property type="entry name" value="AAA"/>
    <property type="match status" value="1"/>
</dbReference>
<dbReference type="InterPro" id="IPR019489">
    <property type="entry name" value="Clp_ATPase_C"/>
</dbReference>